<dbReference type="Gene3D" id="3.40.1440.10">
    <property type="entry name" value="GIY-YIG endonuclease"/>
    <property type="match status" value="1"/>
</dbReference>
<dbReference type="InterPro" id="IPR000305">
    <property type="entry name" value="GIY-YIG_endonuc"/>
</dbReference>
<dbReference type="STRING" id="1798381.A2721_01165"/>
<comment type="caution">
    <text evidence="2">The sequence shown here is derived from an EMBL/GenBank/DDBJ whole genome shotgun (WGS) entry which is preliminary data.</text>
</comment>
<protein>
    <recommendedName>
        <fullName evidence="1">GIY-YIG domain-containing protein</fullName>
    </recommendedName>
</protein>
<dbReference type="PROSITE" id="PS50164">
    <property type="entry name" value="GIY_YIG"/>
    <property type="match status" value="1"/>
</dbReference>
<dbReference type="SMART" id="SM00465">
    <property type="entry name" value="GIYc"/>
    <property type="match status" value="1"/>
</dbReference>
<dbReference type="InterPro" id="IPR035901">
    <property type="entry name" value="GIY-YIG_endonuc_sf"/>
</dbReference>
<dbReference type="Pfam" id="PF01541">
    <property type="entry name" value="GIY-YIG"/>
    <property type="match status" value="1"/>
</dbReference>
<gene>
    <name evidence="2" type="ORF">A2721_01165</name>
</gene>
<evidence type="ECO:0000259" key="1">
    <source>
        <dbReference type="PROSITE" id="PS50164"/>
    </source>
</evidence>
<name>A0A1F6A4Z0_9BACT</name>
<evidence type="ECO:0000313" key="2">
    <source>
        <dbReference type="EMBL" id="OGG19808.1"/>
    </source>
</evidence>
<sequence length="89" mass="10436">MAYVYLLISDKDHNKYIGSTTLQPEERLKLHNGGKVRSTKPRRPFNLIGYQYFTSIGEARIFEIKYKRSHDFLNRRISSGEFKLIRGVA</sequence>
<dbReference type="EMBL" id="MFJK01000003">
    <property type="protein sequence ID" value="OGG19808.1"/>
    <property type="molecule type" value="Genomic_DNA"/>
</dbReference>
<accession>A0A1F6A4Z0</accession>
<feature type="domain" description="GIY-YIG" evidence="1">
    <location>
        <begin position="1"/>
        <end position="76"/>
    </location>
</feature>
<organism evidence="2 3">
    <name type="scientific">Candidatus Gottesmanbacteria bacterium RIFCSPHIGHO2_01_FULL_47_48</name>
    <dbReference type="NCBI Taxonomy" id="1798381"/>
    <lineage>
        <taxon>Bacteria</taxon>
        <taxon>Candidatus Gottesmaniibacteriota</taxon>
    </lineage>
</organism>
<reference evidence="2 3" key="1">
    <citation type="journal article" date="2016" name="Nat. Commun.">
        <title>Thousands of microbial genomes shed light on interconnected biogeochemical processes in an aquifer system.</title>
        <authorList>
            <person name="Anantharaman K."/>
            <person name="Brown C.T."/>
            <person name="Hug L.A."/>
            <person name="Sharon I."/>
            <person name="Castelle C.J."/>
            <person name="Probst A.J."/>
            <person name="Thomas B.C."/>
            <person name="Singh A."/>
            <person name="Wilkins M.J."/>
            <person name="Karaoz U."/>
            <person name="Brodie E.L."/>
            <person name="Williams K.H."/>
            <person name="Hubbard S.S."/>
            <person name="Banfield J.F."/>
        </authorList>
    </citation>
    <scope>NUCLEOTIDE SEQUENCE [LARGE SCALE GENOMIC DNA]</scope>
</reference>
<dbReference type="SUPFAM" id="SSF82771">
    <property type="entry name" value="GIY-YIG endonuclease"/>
    <property type="match status" value="1"/>
</dbReference>
<dbReference type="Proteomes" id="UP000177871">
    <property type="component" value="Unassembled WGS sequence"/>
</dbReference>
<evidence type="ECO:0000313" key="3">
    <source>
        <dbReference type="Proteomes" id="UP000177871"/>
    </source>
</evidence>
<proteinExistence type="predicted"/>
<dbReference type="AlphaFoldDB" id="A0A1F6A4Z0"/>